<protein>
    <submittedName>
        <fullName evidence="2">Uncharacterized protein</fullName>
    </submittedName>
</protein>
<proteinExistence type="predicted"/>
<reference evidence="2 3" key="1">
    <citation type="submission" date="2018-11" db="EMBL/GenBank/DDBJ databases">
        <authorList>
            <consortium name="Pathogen Informatics"/>
        </authorList>
    </citation>
    <scope>NUCLEOTIDE SEQUENCE [LARGE SCALE GENOMIC DNA]</scope>
</reference>
<accession>A0A3P7LWC7</accession>
<dbReference type="EMBL" id="UYRU01062161">
    <property type="protein sequence ID" value="VDN15333.1"/>
    <property type="molecule type" value="Genomic_DNA"/>
</dbReference>
<feature type="compositionally biased region" description="Basic and acidic residues" evidence="1">
    <location>
        <begin position="23"/>
        <end position="35"/>
    </location>
</feature>
<evidence type="ECO:0000256" key="1">
    <source>
        <dbReference type="SAM" id="MobiDB-lite"/>
    </source>
</evidence>
<dbReference type="Proteomes" id="UP000281553">
    <property type="component" value="Unassembled WGS sequence"/>
</dbReference>
<evidence type="ECO:0000313" key="3">
    <source>
        <dbReference type="Proteomes" id="UP000281553"/>
    </source>
</evidence>
<keyword evidence="3" id="KW-1185">Reference proteome</keyword>
<sequence length="74" mass="8932">MRRTSPTSGENEGEEYEISPTDGELRRNKRKQQENKRLTKIQILEIQQMIEADRRQLEEKKDMEVEERDKIRVS</sequence>
<feature type="region of interest" description="Disordered" evidence="1">
    <location>
        <begin position="55"/>
        <end position="74"/>
    </location>
</feature>
<dbReference type="OrthoDB" id="10571676at2759"/>
<feature type="compositionally biased region" description="Polar residues" evidence="1">
    <location>
        <begin position="1"/>
        <end position="10"/>
    </location>
</feature>
<dbReference type="AlphaFoldDB" id="A0A3P7LWC7"/>
<feature type="region of interest" description="Disordered" evidence="1">
    <location>
        <begin position="1"/>
        <end position="35"/>
    </location>
</feature>
<gene>
    <name evidence="2" type="ORF">DILT_LOCUS11164</name>
</gene>
<organism evidence="2 3">
    <name type="scientific">Dibothriocephalus latus</name>
    <name type="common">Fish tapeworm</name>
    <name type="synonym">Diphyllobothrium latum</name>
    <dbReference type="NCBI Taxonomy" id="60516"/>
    <lineage>
        <taxon>Eukaryota</taxon>
        <taxon>Metazoa</taxon>
        <taxon>Spiralia</taxon>
        <taxon>Lophotrochozoa</taxon>
        <taxon>Platyhelminthes</taxon>
        <taxon>Cestoda</taxon>
        <taxon>Eucestoda</taxon>
        <taxon>Diphyllobothriidea</taxon>
        <taxon>Diphyllobothriidae</taxon>
        <taxon>Dibothriocephalus</taxon>
    </lineage>
</organism>
<evidence type="ECO:0000313" key="2">
    <source>
        <dbReference type="EMBL" id="VDN15333.1"/>
    </source>
</evidence>
<name>A0A3P7LWC7_DIBLA</name>